<protein>
    <recommendedName>
        <fullName evidence="3">Nucleotidyltransferase</fullName>
    </recommendedName>
</protein>
<dbReference type="SUPFAM" id="SSF81301">
    <property type="entry name" value="Nucleotidyltransferase"/>
    <property type="match status" value="1"/>
</dbReference>
<sequence>MGSRFTFPSDLRMRTLHNISNDVVTILKGMHFHCAIFGSFACSLYGVPVLRQPNDIDILVLPPRPATTESLKRAIFDHDNERFGLEPSLNPDCQHKILYYRLKAKDGPHGFFAGNKCKIDIVVPGVMELPRINSSHIKWLHDLPVLPFSILVLQKLQGWDDHRQMLSNHKKYAKAATDARDVQHLLTLENQIKSSQSAQCWLGKEVLTKEFVESSERRVQLFCQSYPGTQDLLSRILGTNFDH</sequence>
<name>A0A9P6E5X1_9AGAR</name>
<evidence type="ECO:0008006" key="3">
    <source>
        <dbReference type="Google" id="ProtNLM"/>
    </source>
</evidence>
<dbReference type="Proteomes" id="UP000807306">
    <property type="component" value="Unassembled WGS sequence"/>
</dbReference>
<organism evidence="1 2">
    <name type="scientific">Crepidotus variabilis</name>
    <dbReference type="NCBI Taxonomy" id="179855"/>
    <lineage>
        <taxon>Eukaryota</taxon>
        <taxon>Fungi</taxon>
        <taxon>Dikarya</taxon>
        <taxon>Basidiomycota</taxon>
        <taxon>Agaricomycotina</taxon>
        <taxon>Agaricomycetes</taxon>
        <taxon>Agaricomycetidae</taxon>
        <taxon>Agaricales</taxon>
        <taxon>Agaricineae</taxon>
        <taxon>Crepidotaceae</taxon>
        <taxon>Crepidotus</taxon>
    </lineage>
</organism>
<evidence type="ECO:0000313" key="2">
    <source>
        <dbReference type="Proteomes" id="UP000807306"/>
    </source>
</evidence>
<gene>
    <name evidence="1" type="ORF">CPB83DRAFT_863316</name>
</gene>
<dbReference type="OrthoDB" id="3133286at2759"/>
<keyword evidence="2" id="KW-1185">Reference proteome</keyword>
<dbReference type="InterPro" id="IPR043519">
    <property type="entry name" value="NT_sf"/>
</dbReference>
<accession>A0A9P6E5X1</accession>
<evidence type="ECO:0000313" key="1">
    <source>
        <dbReference type="EMBL" id="KAF9523181.1"/>
    </source>
</evidence>
<comment type="caution">
    <text evidence="1">The sequence shown here is derived from an EMBL/GenBank/DDBJ whole genome shotgun (WGS) entry which is preliminary data.</text>
</comment>
<dbReference type="EMBL" id="MU157923">
    <property type="protein sequence ID" value="KAF9523181.1"/>
    <property type="molecule type" value="Genomic_DNA"/>
</dbReference>
<reference evidence="1" key="1">
    <citation type="submission" date="2020-11" db="EMBL/GenBank/DDBJ databases">
        <authorList>
            <consortium name="DOE Joint Genome Institute"/>
            <person name="Ahrendt S."/>
            <person name="Riley R."/>
            <person name="Andreopoulos W."/>
            <person name="Labutti K."/>
            <person name="Pangilinan J."/>
            <person name="Ruiz-Duenas F.J."/>
            <person name="Barrasa J.M."/>
            <person name="Sanchez-Garcia M."/>
            <person name="Camarero S."/>
            <person name="Miyauchi S."/>
            <person name="Serrano A."/>
            <person name="Linde D."/>
            <person name="Babiker R."/>
            <person name="Drula E."/>
            <person name="Ayuso-Fernandez I."/>
            <person name="Pacheco R."/>
            <person name="Padilla G."/>
            <person name="Ferreira P."/>
            <person name="Barriuso J."/>
            <person name="Kellner H."/>
            <person name="Castanera R."/>
            <person name="Alfaro M."/>
            <person name="Ramirez L."/>
            <person name="Pisabarro A.G."/>
            <person name="Kuo A."/>
            <person name="Tritt A."/>
            <person name="Lipzen A."/>
            <person name="He G."/>
            <person name="Yan M."/>
            <person name="Ng V."/>
            <person name="Cullen D."/>
            <person name="Martin F."/>
            <person name="Rosso M.-N."/>
            <person name="Henrissat B."/>
            <person name="Hibbett D."/>
            <person name="Martinez A.T."/>
            <person name="Grigoriev I.V."/>
        </authorList>
    </citation>
    <scope>NUCLEOTIDE SEQUENCE</scope>
    <source>
        <strain evidence="1">CBS 506.95</strain>
    </source>
</reference>
<dbReference type="Gene3D" id="3.30.460.40">
    <property type="match status" value="1"/>
</dbReference>
<proteinExistence type="predicted"/>
<dbReference type="AlphaFoldDB" id="A0A9P6E5X1"/>